<reference evidence="2" key="1">
    <citation type="submission" date="2023-08" db="EMBL/GenBank/DDBJ databases">
        <title>Genomic characterization of piscicolin 126 produced by Carnobacterium maltaromaticum CM22 strain isolated from salmon (Salmo salar).</title>
        <authorList>
            <person name="Gonzalez-Gragera E."/>
            <person name="Garcia-Lopez J.D."/>
            <person name="Teso-Perez C."/>
            <person name="Gimenez-Hernandez I."/>
            <person name="Peralta-Sanchez J.M."/>
            <person name="Valdivia E."/>
            <person name="Montalban-Lopez M."/>
            <person name="Martin-Platero A.M."/>
            <person name="Banos A."/>
            <person name="Martinez-Bueno M."/>
        </authorList>
    </citation>
    <scope>NUCLEOTIDE SEQUENCE</scope>
    <source>
        <strain evidence="2">CM22</strain>
    </source>
</reference>
<proteinExistence type="inferred from homology"/>
<organism evidence="2 3">
    <name type="scientific">Carnobacterium maltaromaticum</name>
    <name type="common">Carnobacterium piscicola</name>
    <dbReference type="NCBI Taxonomy" id="2751"/>
    <lineage>
        <taxon>Bacteria</taxon>
        <taxon>Bacillati</taxon>
        <taxon>Bacillota</taxon>
        <taxon>Bacilli</taxon>
        <taxon>Lactobacillales</taxon>
        <taxon>Carnobacteriaceae</taxon>
        <taxon>Carnobacterium</taxon>
    </lineage>
</organism>
<sequence length="212" mass="24439">MNEVTFTQEDFDVFKLEGLDTRMTAIRSQIQPKFKALATEFAQELANDLQEEEPLHVHIAQHIRRTKNAPNDTWCAIGGDKRGYKKYPHFQLGIYADHLFIWLAMIDNPQAEKEIATSLLTQLDFFANLPKGYVVSLDHHFPKTTPVSEIDLKKGLERFRDVKKGEFLIGREIWSDDTLLEDSAATQAFILETYRTLLPIYQTAMKAQKHAK</sequence>
<dbReference type="InterPro" id="IPR009403">
    <property type="entry name" value="UPF0637"/>
</dbReference>
<evidence type="ECO:0000313" key="3">
    <source>
        <dbReference type="Proteomes" id="UP001290462"/>
    </source>
</evidence>
<dbReference type="InterPro" id="IPR053707">
    <property type="entry name" value="UPF0637_domain_sf"/>
</dbReference>
<evidence type="ECO:0000256" key="1">
    <source>
        <dbReference type="HAMAP-Rule" id="MF_01851"/>
    </source>
</evidence>
<dbReference type="SUPFAM" id="SSF142913">
    <property type="entry name" value="YktB/PF0168-like"/>
    <property type="match status" value="1"/>
</dbReference>
<evidence type="ECO:0000313" key="2">
    <source>
        <dbReference type="EMBL" id="MDZ5760186.1"/>
    </source>
</evidence>
<comment type="similarity">
    <text evidence="1">Belongs to the UPF0637 family.</text>
</comment>
<dbReference type="EMBL" id="JAVBVO010000005">
    <property type="protein sequence ID" value="MDZ5760186.1"/>
    <property type="molecule type" value="Genomic_DNA"/>
</dbReference>
<comment type="caution">
    <text evidence="2">The sequence shown here is derived from an EMBL/GenBank/DDBJ whole genome shotgun (WGS) entry which is preliminary data.</text>
</comment>
<dbReference type="PIRSF" id="PIRSF021332">
    <property type="entry name" value="DUF1054"/>
    <property type="match status" value="1"/>
</dbReference>
<dbReference type="Gene3D" id="3.30.930.20">
    <property type="entry name" value="Protein of unknown function DUF1054"/>
    <property type="match status" value="1"/>
</dbReference>
<dbReference type="Proteomes" id="UP001290462">
    <property type="component" value="Unassembled WGS sequence"/>
</dbReference>
<dbReference type="AlphaFoldDB" id="A0AAW9K660"/>
<accession>A0AAW9K660</accession>
<dbReference type="RefSeq" id="WP_056998640.1">
    <property type="nucleotide sequence ID" value="NZ_BJOJ01000003.1"/>
</dbReference>
<protein>
    <recommendedName>
        <fullName evidence="1">UPF0637 protein RAK27_16230</fullName>
    </recommendedName>
</protein>
<gene>
    <name evidence="2" type="ORF">RAK27_16230</name>
</gene>
<dbReference type="HAMAP" id="MF_01851">
    <property type="entry name" value="UPF0637"/>
    <property type="match status" value="1"/>
</dbReference>
<dbReference type="Pfam" id="PF06335">
    <property type="entry name" value="DUF1054"/>
    <property type="match status" value="1"/>
</dbReference>
<name>A0AAW9K660_CARML</name>